<dbReference type="Proteomes" id="UP000092598">
    <property type="component" value="Chromosome"/>
</dbReference>
<organism evidence="3 4">
    <name type="scientific">Streptomyces lincolnensis</name>
    <dbReference type="NCBI Taxonomy" id="1915"/>
    <lineage>
        <taxon>Bacteria</taxon>
        <taxon>Bacillati</taxon>
        <taxon>Actinomycetota</taxon>
        <taxon>Actinomycetes</taxon>
        <taxon>Kitasatosporales</taxon>
        <taxon>Streptomycetaceae</taxon>
        <taxon>Streptomyces</taxon>
    </lineage>
</organism>
<evidence type="ECO:0000256" key="1">
    <source>
        <dbReference type="ARBA" id="ARBA00022737"/>
    </source>
</evidence>
<dbReference type="SMART" id="SM00028">
    <property type="entry name" value="TPR"/>
    <property type="match status" value="11"/>
</dbReference>
<reference evidence="3 4" key="1">
    <citation type="submission" date="2016-07" db="EMBL/GenBank/DDBJ databases">
        <title>Enhancement of antibiotic productionsby engineered nitrateutilization in actinobacteria.</title>
        <authorList>
            <person name="Meng S.C."/>
        </authorList>
    </citation>
    <scope>NUCLEOTIDE SEQUENCE [LARGE SCALE GENOMIC DNA]</scope>
    <source>
        <strain evidence="3 4">NRRL 2936</strain>
    </source>
</reference>
<accession>A0A1B1MBC4</accession>
<dbReference type="InterPro" id="IPR050498">
    <property type="entry name" value="Ycf3"/>
</dbReference>
<keyword evidence="1" id="KW-0677">Repeat</keyword>
<evidence type="ECO:0000313" key="3">
    <source>
        <dbReference type="EMBL" id="ANS65919.1"/>
    </source>
</evidence>
<dbReference type="PANTHER" id="PTHR44858:SF1">
    <property type="entry name" value="UDP-N-ACETYLGLUCOSAMINE--PEPTIDE N-ACETYLGLUCOSAMINYLTRANSFERASE SPINDLY-RELATED"/>
    <property type="match status" value="1"/>
</dbReference>
<sequence>MAQAQPSWQELIQRHTRTGFVGRDAERAAFLRNFDLPPGDARRRFRFHVHGTAGVGKTFLVQELEQLARERGALTAYVDESAGSVPEALSEMCRQFADQGRRLKDLERRLATYHERRHEAEAAALAALGPEPEPASAGSTVAVELGMGALEAALPGVSLLTRALPADRLAQGTDRVRASLAARFRNQDDIDLVLTPEKVLTPVLLAGLRTAAAAAGWIVLFLDTYERTGPYLDPWLHETLTRHRGDGGLPATVVVVTAGQRPLDATRWSGLDAVEELPLAPFTEAETRTLLAARGVAAEPVVEEALRLTGGLPVLVSTLAQNRPGDPENLRDPSTTAVGLFLRREPEDRRETARICALPRWLDADVFRVLVDRSDDELDVLYEWLTALPFVGERGGRVRYHDVVRAQMLRLERRRSPREWARRHRRLAEAFAEWRAETGAGRETENLWEDEEWRDLLLEETHHLLCARPPAALGEALRTLVAACRTDDVVGRRWARMLEDAGEATDHAGLREWGRDLGEALADEDSEAAGAVGDSGVARAMDLLLARPGLDPHGRAEAHALRGRELRRGQEYARALEEYDRAIDLAPELALAHYGRGLTLQLADDLPAALAALDRADELAPDTGWIIAERAETLRLASRFEEAVTDFGRAIALDPTDTRSLTGRAVCRHTLGRYDEALADFNRSLGIDGEDLWTLVRRARLLRSRGELDAAFADFDRAVARDPDASWIASERGDSYRLAGRFEDAVTELGRAVALDPGHASALASRGASLHELGRDEEALPDLDRAVELRPRYGWALVMRSRVRKQLGDREGMFDDLARAVEADPDAEWIRHERGVELLHAGRYREAADVLRGIFDLGPDDSDALFELGGARRVAKDHPEALRYLDGALALNPDHGPAHASRARVGLATGRTEQALADLDRCVELGTETDWARRKAVELLILCGRREEAEARLAGADDSGDSDDLRVELHRRAGRWDEARPLAERLRETEPVVGTFELAVTVSRSEGLRAARPLWRELAALVREDDELDAPERAQGRCFLGCALDDRTEADRGLADLLALEPGWMPLANLAAILTDLLNSPDVDHDRVTPLLTEVTAAAEAVRARYADPPGPGIPRP</sequence>
<dbReference type="SUPFAM" id="SSF52540">
    <property type="entry name" value="P-loop containing nucleoside triphosphate hydrolases"/>
    <property type="match status" value="1"/>
</dbReference>
<evidence type="ECO:0000313" key="4">
    <source>
        <dbReference type="Proteomes" id="UP000092598"/>
    </source>
</evidence>
<dbReference type="SUPFAM" id="SSF48452">
    <property type="entry name" value="TPR-like"/>
    <property type="match status" value="2"/>
</dbReference>
<keyword evidence="2" id="KW-0802">TPR repeat</keyword>
<dbReference type="AlphaFoldDB" id="A0A1B1MBC4"/>
<evidence type="ECO:0000256" key="2">
    <source>
        <dbReference type="ARBA" id="ARBA00022803"/>
    </source>
</evidence>
<dbReference type="Gene3D" id="1.25.40.10">
    <property type="entry name" value="Tetratricopeptide repeat domain"/>
    <property type="match status" value="4"/>
</dbReference>
<dbReference type="RefSeq" id="WP_067434511.1">
    <property type="nucleotide sequence ID" value="NZ_CP016438.1"/>
</dbReference>
<dbReference type="InterPro" id="IPR011990">
    <property type="entry name" value="TPR-like_helical_dom_sf"/>
</dbReference>
<dbReference type="InterPro" id="IPR027417">
    <property type="entry name" value="P-loop_NTPase"/>
</dbReference>
<name>A0A1B1MBC4_STRLN</name>
<dbReference type="OrthoDB" id="9814944at2"/>
<dbReference type="EMBL" id="CP016438">
    <property type="protein sequence ID" value="ANS65919.1"/>
    <property type="molecule type" value="Genomic_DNA"/>
</dbReference>
<dbReference type="PROSITE" id="PS50005">
    <property type="entry name" value="TPR"/>
    <property type="match status" value="5"/>
</dbReference>
<proteinExistence type="predicted"/>
<keyword evidence="4" id="KW-1185">Reference proteome</keyword>
<dbReference type="PANTHER" id="PTHR44858">
    <property type="entry name" value="TETRATRICOPEPTIDE REPEAT PROTEIN 6"/>
    <property type="match status" value="1"/>
</dbReference>
<dbReference type="Pfam" id="PF13414">
    <property type="entry name" value="TPR_11"/>
    <property type="match status" value="1"/>
</dbReference>
<dbReference type="Pfam" id="PF13432">
    <property type="entry name" value="TPR_16"/>
    <property type="match status" value="3"/>
</dbReference>
<dbReference type="PATRIC" id="fig|1915.4.peg.4060"/>
<dbReference type="KEGG" id="sls:SLINC_3695"/>
<protein>
    <submittedName>
        <fullName evidence="3">Uncharacterized protein</fullName>
    </submittedName>
</protein>
<dbReference type="InterPro" id="IPR019734">
    <property type="entry name" value="TPR_rpt"/>
</dbReference>
<gene>
    <name evidence="3" type="ORF">SLINC_3695</name>
</gene>
<dbReference type="STRING" id="1915.SLINC_3695"/>